<evidence type="ECO:0000256" key="2">
    <source>
        <dbReference type="SAM" id="Phobius"/>
    </source>
</evidence>
<dbReference type="Proteomes" id="UP000217994">
    <property type="component" value="Unassembled WGS sequence"/>
</dbReference>
<keyword evidence="2" id="KW-1133">Transmembrane helix</keyword>
<dbReference type="EMBL" id="MTZU01000060">
    <property type="protein sequence ID" value="PCE30550.1"/>
    <property type="molecule type" value="Genomic_DNA"/>
</dbReference>
<keyword evidence="2" id="KW-0812">Transmembrane</keyword>
<protein>
    <submittedName>
        <fullName evidence="3">Uncharacterized protein</fullName>
    </submittedName>
</protein>
<keyword evidence="2" id="KW-0472">Membrane</keyword>
<evidence type="ECO:0000313" key="3">
    <source>
        <dbReference type="EMBL" id="PCE30550.1"/>
    </source>
</evidence>
<feature type="transmembrane region" description="Helical" evidence="2">
    <location>
        <begin position="6"/>
        <end position="24"/>
    </location>
</feature>
<evidence type="ECO:0000256" key="1">
    <source>
        <dbReference type="SAM" id="MobiDB-lite"/>
    </source>
</evidence>
<dbReference type="RefSeq" id="WP_084910421.1">
    <property type="nucleotide sequence ID" value="NZ_CP020739.1"/>
</dbReference>
<reference evidence="3 4" key="1">
    <citation type="submission" date="2017-01" db="EMBL/GenBank/DDBJ databases">
        <title>Whole-Genome Shotgun Sequencing of Two beta-Proteobacterial Species in Search of the Bulgecin Biosynthetic Cluster.</title>
        <authorList>
            <person name="Horsman M.E."/>
            <person name="Marous D.R."/>
            <person name="Li R."/>
            <person name="Oliver R.A."/>
            <person name="Byun B."/>
            <person name="Emrich S.J."/>
            <person name="Boggess B."/>
            <person name="Townsend C.A."/>
            <person name="Mobashery S."/>
        </authorList>
    </citation>
    <scope>NUCLEOTIDE SEQUENCE [LARGE SCALE GENOMIC DNA]</scope>
    <source>
        <strain evidence="3 4">ATCC 31433</strain>
    </source>
</reference>
<gene>
    <name evidence="3" type="ORF">BZL54_20310</name>
</gene>
<dbReference type="InterPro" id="IPR046494">
    <property type="entry name" value="DUF6587"/>
</dbReference>
<dbReference type="Pfam" id="PF20228">
    <property type="entry name" value="DUF6587"/>
    <property type="match status" value="1"/>
</dbReference>
<dbReference type="AlphaFoldDB" id="A0A2A4FD09"/>
<name>A0A2A4FD09_9BURK</name>
<organism evidence="3 4">
    <name type="scientific">Burkholderia ubonensis subsp. mesacidophila</name>
    <dbReference type="NCBI Taxonomy" id="265293"/>
    <lineage>
        <taxon>Bacteria</taxon>
        <taxon>Pseudomonadati</taxon>
        <taxon>Pseudomonadota</taxon>
        <taxon>Betaproteobacteria</taxon>
        <taxon>Burkholderiales</taxon>
        <taxon>Burkholderiaceae</taxon>
        <taxon>Burkholderia</taxon>
        <taxon>Burkholderia cepacia complex</taxon>
    </lineage>
</organism>
<feature type="region of interest" description="Disordered" evidence="1">
    <location>
        <begin position="84"/>
        <end position="107"/>
    </location>
</feature>
<proteinExistence type="predicted"/>
<sequence length="107" mass="11351">MSASLGWQYAVIAVLVAASAGFVLRRLAPQVVARWQHGAARALMQPARPRAMRWLGRRLMPKSAADGGCGDGCGTCGGCGAGNEAAPAEPGAQPLRFHPREMRRRRA</sequence>
<accession>A0A2A4FD09</accession>
<dbReference type="GeneID" id="69006637"/>
<evidence type="ECO:0000313" key="4">
    <source>
        <dbReference type="Proteomes" id="UP000217994"/>
    </source>
</evidence>
<comment type="caution">
    <text evidence="3">The sequence shown here is derived from an EMBL/GenBank/DDBJ whole genome shotgun (WGS) entry which is preliminary data.</text>
</comment>